<gene>
    <name evidence="1" type="ORF">DW099_12450</name>
</gene>
<reference evidence="1 2" key="1">
    <citation type="submission" date="2018-08" db="EMBL/GenBank/DDBJ databases">
        <title>A genome reference for cultivated species of the human gut microbiota.</title>
        <authorList>
            <person name="Zou Y."/>
            <person name="Xue W."/>
            <person name="Luo G."/>
        </authorList>
    </citation>
    <scope>NUCLEOTIDE SEQUENCE [LARGE SCALE GENOMIC DNA]</scope>
    <source>
        <strain evidence="1 2">AM07-24</strain>
    </source>
</reference>
<name>A0A415E1K5_9FIRM</name>
<dbReference type="Proteomes" id="UP000284841">
    <property type="component" value="Unassembled WGS sequence"/>
</dbReference>
<dbReference type="AlphaFoldDB" id="A0A415E1K5"/>
<dbReference type="EMBL" id="QRMS01000003">
    <property type="protein sequence ID" value="RHJ87501.1"/>
    <property type="molecule type" value="Genomic_DNA"/>
</dbReference>
<evidence type="ECO:0000313" key="1">
    <source>
        <dbReference type="EMBL" id="RHJ87501.1"/>
    </source>
</evidence>
<sequence length="62" mass="6887">MHRPAGLVLRVFLCSSRQELLKFSDSQILLPGNIAYGKCKEKADTFIPAFLLPGAKPQLRSD</sequence>
<comment type="caution">
    <text evidence="1">The sequence shown here is derived from an EMBL/GenBank/DDBJ whole genome shotgun (WGS) entry which is preliminary data.</text>
</comment>
<evidence type="ECO:0000313" key="2">
    <source>
        <dbReference type="Proteomes" id="UP000284841"/>
    </source>
</evidence>
<protein>
    <submittedName>
        <fullName evidence="1">Uncharacterized protein</fullName>
    </submittedName>
</protein>
<proteinExistence type="predicted"/>
<organism evidence="1 2">
    <name type="scientific">Emergencia timonensis</name>
    <dbReference type="NCBI Taxonomy" id="1776384"/>
    <lineage>
        <taxon>Bacteria</taxon>
        <taxon>Bacillati</taxon>
        <taxon>Bacillota</taxon>
        <taxon>Clostridia</taxon>
        <taxon>Peptostreptococcales</taxon>
        <taxon>Anaerovoracaceae</taxon>
        <taxon>Emergencia</taxon>
    </lineage>
</organism>
<keyword evidence="2" id="KW-1185">Reference proteome</keyword>
<accession>A0A415E1K5</accession>